<gene>
    <name evidence="2" type="ORF">G3A44_01040</name>
</gene>
<dbReference type="InterPro" id="IPR010093">
    <property type="entry name" value="SinI_DNA-bd"/>
</dbReference>
<evidence type="ECO:0000313" key="2">
    <source>
        <dbReference type="EMBL" id="NDY89774.1"/>
    </source>
</evidence>
<dbReference type="Proteomes" id="UP000484255">
    <property type="component" value="Unassembled WGS sequence"/>
</dbReference>
<feature type="domain" description="Helix-turn-helix" evidence="1">
    <location>
        <begin position="25"/>
        <end position="66"/>
    </location>
</feature>
<dbReference type="Pfam" id="PF12728">
    <property type="entry name" value="HTH_17"/>
    <property type="match status" value="1"/>
</dbReference>
<dbReference type="NCBIfam" id="TIGR01764">
    <property type="entry name" value="excise"/>
    <property type="match status" value="1"/>
</dbReference>
<comment type="caution">
    <text evidence="2">The sequence shown here is derived from an EMBL/GenBank/DDBJ whole genome shotgun (WGS) entry which is preliminary data.</text>
</comment>
<proteinExistence type="predicted"/>
<reference evidence="2 3" key="1">
    <citation type="submission" date="2020-02" db="EMBL/GenBank/DDBJ databases">
        <title>Ideonella bacterium strain TBM-1.</title>
        <authorList>
            <person name="Chen W.-M."/>
        </authorList>
    </citation>
    <scope>NUCLEOTIDE SEQUENCE [LARGE SCALE GENOMIC DNA]</scope>
    <source>
        <strain evidence="2 3">TBM-1</strain>
    </source>
</reference>
<accession>A0A7C9PFI5</accession>
<dbReference type="AlphaFoldDB" id="A0A7C9PFI5"/>
<dbReference type="GO" id="GO:0003677">
    <property type="term" value="F:DNA binding"/>
    <property type="evidence" value="ECO:0007669"/>
    <property type="project" value="InterPro"/>
</dbReference>
<name>A0A7C9PFI5_9BURK</name>
<sequence length="105" mass="11148">MNSQIQPSTQFIVIQAPPTVDLAGAAELMKVHPESVREMIQTGELAAGQLGRGYVIRTADVMALVDRSVMEQTAARVAARQRSGLPTAGVVAKSPARRVLGRAPK</sequence>
<keyword evidence="3" id="KW-1185">Reference proteome</keyword>
<dbReference type="InterPro" id="IPR041657">
    <property type="entry name" value="HTH_17"/>
</dbReference>
<evidence type="ECO:0000313" key="3">
    <source>
        <dbReference type="Proteomes" id="UP000484255"/>
    </source>
</evidence>
<protein>
    <submittedName>
        <fullName evidence="2">Helix-turn-helix domain-containing protein</fullName>
    </submittedName>
</protein>
<organism evidence="2 3">
    <name type="scientific">Ideonella livida</name>
    <dbReference type="NCBI Taxonomy" id="2707176"/>
    <lineage>
        <taxon>Bacteria</taxon>
        <taxon>Pseudomonadati</taxon>
        <taxon>Pseudomonadota</taxon>
        <taxon>Betaproteobacteria</taxon>
        <taxon>Burkholderiales</taxon>
        <taxon>Sphaerotilaceae</taxon>
        <taxon>Ideonella</taxon>
    </lineage>
</organism>
<dbReference type="EMBL" id="JAAGOH010000001">
    <property type="protein sequence ID" value="NDY89774.1"/>
    <property type="molecule type" value="Genomic_DNA"/>
</dbReference>
<dbReference type="RefSeq" id="WP_163455625.1">
    <property type="nucleotide sequence ID" value="NZ_JAAGOH010000001.1"/>
</dbReference>
<evidence type="ECO:0000259" key="1">
    <source>
        <dbReference type="Pfam" id="PF12728"/>
    </source>
</evidence>